<organism evidence="1 2">
    <name type="scientific">Sphaerobolus stellatus (strain SS14)</name>
    <dbReference type="NCBI Taxonomy" id="990650"/>
    <lineage>
        <taxon>Eukaryota</taxon>
        <taxon>Fungi</taxon>
        <taxon>Dikarya</taxon>
        <taxon>Basidiomycota</taxon>
        <taxon>Agaricomycotina</taxon>
        <taxon>Agaricomycetes</taxon>
        <taxon>Phallomycetidae</taxon>
        <taxon>Geastrales</taxon>
        <taxon>Sphaerobolaceae</taxon>
        <taxon>Sphaerobolus</taxon>
    </lineage>
</organism>
<name>A0A0C9U6D5_SPHS4</name>
<evidence type="ECO:0000313" key="2">
    <source>
        <dbReference type="Proteomes" id="UP000054279"/>
    </source>
</evidence>
<reference evidence="1 2" key="1">
    <citation type="submission" date="2014-06" db="EMBL/GenBank/DDBJ databases">
        <title>Evolutionary Origins and Diversification of the Mycorrhizal Mutualists.</title>
        <authorList>
            <consortium name="DOE Joint Genome Institute"/>
            <consortium name="Mycorrhizal Genomics Consortium"/>
            <person name="Kohler A."/>
            <person name="Kuo A."/>
            <person name="Nagy L.G."/>
            <person name="Floudas D."/>
            <person name="Copeland A."/>
            <person name="Barry K.W."/>
            <person name="Cichocki N."/>
            <person name="Veneault-Fourrey C."/>
            <person name="LaButti K."/>
            <person name="Lindquist E.A."/>
            <person name="Lipzen A."/>
            <person name="Lundell T."/>
            <person name="Morin E."/>
            <person name="Murat C."/>
            <person name="Riley R."/>
            <person name="Ohm R."/>
            <person name="Sun H."/>
            <person name="Tunlid A."/>
            <person name="Henrissat B."/>
            <person name="Grigoriev I.V."/>
            <person name="Hibbett D.S."/>
            <person name="Martin F."/>
        </authorList>
    </citation>
    <scope>NUCLEOTIDE SEQUENCE [LARGE SCALE GENOMIC DNA]</scope>
    <source>
        <strain evidence="1 2">SS14</strain>
    </source>
</reference>
<dbReference type="AlphaFoldDB" id="A0A0C9U6D5"/>
<dbReference type="EMBL" id="KN837159">
    <property type="protein sequence ID" value="KIJ38573.1"/>
    <property type="molecule type" value="Genomic_DNA"/>
</dbReference>
<dbReference type="HOGENOM" id="CLU_1836437_0_0_1"/>
<evidence type="ECO:0000313" key="1">
    <source>
        <dbReference type="EMBL" id="KIJ38573.1"/>
    </source>
</evidence>
<protein>
    <submittedName>
        <fullName evidence="1">Uncharacterized protein</fullName>
    </submittedName>
</protein>
<proteinExistence type="predicted"/>
<gene>
    <name evidence="1" type="ORF">M422DRAFT_258683</name>
</gene>
<accession>A0A0C9U6D5</accession>
<sequence>MIERIQSGIEEIVPKRMVWPRGYVGPLSPVGWYVANFGLLPSRIAIPPPPTTIPSPLPSLVSSLSPVPSPCSFQHPPLITAPHLKTFSASTRPLLQPTTCQPYYLASVKVRSFHWAAAASFNDMEIATETASFRSLSVIA</sequence>
<keyword evidence="2" id="KW-1185">Reference proteome</keyword>
<dbReference type="Proteomes" id="UP000054279">
    <property type="component" value="Unassembled WGS sequence"/>
</dbReference>